<protein>
    <submittedName>
        <fullName evidence="2">Uncharacterized protein</fullName>
    </submittedName>
</protein>
<organism evidence="2 4">
    <name type="scientific">Tribonema minus</name>
    <dbReference type="NCBI Taxonomy" id="303371"/>
    <lineage>
        <taxon>Eukaryota</taxon>
        <taxon>Sar</taxon>
        <taxon>Stramenopiles</taxon>
        <taxon>Ochrophyta</taxon>
        <taxon>PX clade</taxon>
        <taxon>Xanthophyceae</taxon>
        <taxon>Tribonematales</taxon>
        <taxon>Tribonemataceae</taxon>
        <taxon>Tribonema</taxon>
    </lineage>
</organism>
<reference evidence="2" key="1">
    <citation type="submission" date="2021-02" db="EMBL/GenBank/DDBJ databases">
        <title>First Annotated Genome of the Yellow-green Alga Tribonema minus.</title>
        <authorList>
            <person name="Mahan K.M."/>
        </authorList>
    </citation>
    <scope>NUCLEOTIDE SEQUENCE</scope>
    <source>
        <strain evidence="2">UTEX B ZZ1240</strain>
    </source>
</reference>
<keyword evidence="1" id="KW-0732">Signal</keyword>
<keyword evidence="4" id="KW-1185">Reference proteome</keyword>
<name>A0A835YUI8_9STRA</name>
<feature type="signal peptide" evidence="1">
    <location>
        <begin position="1"/>
        <end position="25"/>
    </location>
</feature>
<evidence type="ECO:0000256" key="1">
    <source>
        <dbReference type="SAM" id="SignalP"/>
    </source>
</evidence>
<dbReference type="EMBL" id="JAFCMP010000109">
    <property type="protein sequence ID" value="KAG5186598.1"/>
    <property type="molecule type" value="Genomic_DNA"/>
</dbReference>
<comment type="caution">
    <text evidence="2">The sequence shown here is derived from an EMBL/GenBank/DDBJ whole genome shotgun (WGS) entry which is preliminary data.</text>
</comment>
<gene>
    <name evidence="3" type="ORF">JKP88DRAFT_236069</name>
    <name evidence="2" type="ORF">JKP88DRAFT_239238</name>
</gene>
<dbReference type="AlphaFoldDB" id="A0A835YUI8"/>
<evidence type="ECO:0000313" key="4">
    <source>
        <dbReference type="Proteomes" id="UP000664859"/>
    </source>
</evidence>
<feature type="chain" id="PRO_5036418137" evidence="1">
    <location>
        <begin position="26"/>
        <end position="152"/>
    </location>
</feature>
<dbReference type="Proteomes" id="UP000664859">
    <property type="component" value="Unassembled WGS sequence"/>
</dbReference>
<dbReference type="EMBL" id="JAFCMP010000282">
    <property type="protein sequence ID" value="KAG5181907.1"/>
    <property type="molecule type" value="Genomic_DNA"/>
</dbReference>
<evidence type="ECO:0000313" key="3">
    <source>
        <dbReference type="EMBL" id="KAG5186598.1"/>
    </source>
</evidence>
<sequence length="152" mass="15951">MLVYTHPDMRLCSVLLLALCHCARACPRGTKCRCPPQLVCPPASVCPPPSVCPPQNVCPPPEACAPPPPACIQIVNAALGASDRRAPVVDAACEHWPTGGNMTKTAVFCKKLFIAAWALGVPLSLQALPGLCAGSRLVESKDDVVLFLIKSA</sequence>
<proteinExistence type="predicted"/>
<accession>A0A835YUI8</accession>
<evidence type="ECO:0000313" key="2">
    <source>
        <dbReference type="EMBL" id="KAG5181907.1"/>
    </source>
</evidence>